<reference evidence="1" key="1">
    <citation type="submission" date="2016-10" db="EMBL/GenBank/DDBJ databases">
        <authorList>
            <person name="Benchimol M."/>
            <person name="Almeida L.G."/>
            <person name="Vasconcelos A.T."/>
            <person name="Perreira-Neves A."/>
            <person name="Rosa I.A."/>
            <person name="Tasca T."/>
            <person name="Bogo M.R."/>
            <person name="de Souza W."/>
        </authorList>
    </citation>
    <scope>NUCLEOTIDE SEQUENCE [LARGE SCALE GENOMIC DNA]</scope>
    <source>
        <strain evidence="1">K</strain>
    </source>
</reference>
<protein>
    <recommendedName>
        <fullName evidence="3">Ubiquitin-like domain-containing protein</fullName>
    </recommendedName>
</protein>
<dbReference type="RefSeq" id="XP_068370619.1">
    <property type="nucleotide sequence ID" value="XM_068490728.1"/>
</dbReference>
<name>A0A1J4L212_9EUKA</name>
<gene>
    <name evidence="1" type="ORF">TRFO_02506</name>
</gene>
<sequence>MEEQLEIVLRYANNDPQTITVRELDPLNILISSEDQVSSTNPLILLNNWEVLFPSFSFKFYHINKGDEIHIIPQKREADRKSPEKNSKNVGISHFPTLYQLHEHTRQLFQLYGQKPDPESLQQVVEELADPKTAVESARLRDQFYNKIEGNVSSHRRLLKRFMNLTNNGDIIKNQRFSMPQQISPGEPSTAALPCIWKRGRKKPSDDSFF</sequence>
<organism evidence="1 2">
    <name type="scientific">Tritrichomonas foetus</name>
    <dbReference type="NCBI Taxonomy" id="1144522"/>
    <lineage>
        <taxon>Eukaryota</taxon>
        <taxon>Metamonada</taxon>
        <taxon>Parabasalia</taxon>
        <taxon>Tritrichomonadida</taxon>
        <taxon>Tritrichomonadidae</taxon>
        <taxon>Tritrichomonas</taxon>
    </lineage>
</organism>
<evidence type="ECO:0008006" key="3">
    <source>
        <dbReference type="Google" id="ProtNLM"/>
    </source>
</evidence>
<proteinExistence type="predicted"/>
<dbReference type="AlphaFoldDB" id="A0A1J4L212"/>
<accession>A0A1J4L212</accession>
<keyword evidence="2" id="KW-1185">Reference proteome</keyword>
<comment type="caution">
    <text evidence="1">The sequence shown here is derived from an EMBL/GenBank/DDBJ whole genome shotgun (WGS) entry which is preliminary data.</text>
</comment>
<dbReference type="Proteomes" id="UP000179807">
    <property type="component" value="Unassembled WGS sequence"/>
</dbReference>
<dbReference type="EMBL" id="MLAK01000002">
    <property type="protein sequence ID" value="OHT17483.1"/>
    <property type="molecule type" value="Genomic_DNA"/>
</dbReference>
<dbReference type="VEuPathDB" id="TrichDB:TRFO_02506"/>
<evidence type="ECO:0000313" key="1">
    <source>
        <dbReference type="EMBL" id="OHT17483.1"/>
    </source>
</evidence>
<evidence type="ECO:0000313" key="2">
    <source>
        <dbReference type="Proteomes" id="UP000179807"/>
    </source>
</evidence>
<dbReference type="GeneID" id="94825432"/>
<dbReference type="OrthoDB" id="10606170at2759"/>